<dbReference type="AlphaFoldDB" id="A0A7S1RMF7"/>
<comment type="similarity">
    <text evidence="2">Belongs to the peptidase S26 family. IMP2 subfamily.</text>
</comment>
<feature type="domain" description="Peptidase S26" evidence="12">
    <location>
        <begin position="94"/>
        <end position="141"/>
    </location>
</feature>
<dbReference type="PANTHER" id="PTHR46041:SF2">
    <property type="entry name" value="MITOCHONDRIAL INNER MEMBRANE PROTEASE SUBUNIT 2"/>
    <property type="match status" value="1"/>
</dbReference>
<evidence type="ECO:0000256" key="1">
    <source>
        <dbReference type="ARBA" id="ARBA00004434"/>
    </source>
</evidence>
<keyword evidence="7" id="KW-0378">Hydrolase</keyword>
<keyword evidence="6" id="KW-0999">Mitochondrion inner membrane</keyword>
<dbReference type="InterPro" id="IPR019533">
    <property type="entry name" value="Peptidase_S26"/>
</dbReference>
<dbReference type="PANTHER" id="PTHR46041">
    <property type="entry name" value="MITOCHONDRIAL INNER MEMBRANE PROTEASE SUBUNIT 2"/>
    <property type="match status" value="1"/>
</dbReference>
<evidence type="ECO:0000256" key="6">
    <source>
        <dbReference type="ARBA" id="ARBA00022792"/>
    </source>
</evidence>
<feature type="active site" evidence="11">
    <location>
        <position position="83"/>
    </location>
</feature>
<dbReference type="InterPro" id="IPR037730">
    <property type="entry name" value="IMP2"/>
</dbReference>
<feature type="domain" description="Peptidase S26" evidence="12">
    <location>
        <begin position="19"/>
        <end position="87"/>
    </location>
</feature>
<evidence type="ECO:0000256" key="11">
    <source>
        <dbReference type="PIRSR" id="PIRSR600223-1"/>
    </source>
</evidence>
<dbReference type="GO" id="GO:0004252">
    <property type="term" value="F:serine-type endopeptidase activity"/>
    <property type="evidence" value="ECO:0007669"/>
    <property type="project" value="InterPro"/>
</dbReference>
<evidence type="ECO:0000313" key="13">
    <source>
        <dbReference type="EMBL" id="CAD9170412.1"/>
    </source>
</evidence>
<protein>
    <recommendedName>
        <fullName evidence="3">Mitochondrial inner membrane protease subunit 2</fullName>
    </recommendedName>
</protein>
<evidence type="ECO:0000256" key="5">
    <source>
        <dbReference type="ARBA" id="ARBA00022692"/>
    </source>
</evidence>
<keyword evidence="9" id="KW-0496">Mitochondrion</keyword>
<sequence length="160" mass="18488">MAARWGKVARAAWFVAPPLIFVKDRWLWVYCVDGRSMDPTLNPQDTFLNRCFRDWVLVFRNADFQKGDIVVLRDPATDRRIVKRLVAQEQEFVPQSNGGYSFVPPGHCWVEGDNPDMSVDSRTFGPVPMGLLDALVVSVFWPFWRARYVDGYMPPMVQDM</sequence>
<comment type="subcellular location">
    <subcellularLocation>
        <location evidence="1">Mitochondrion inner membrane</location>
        <topology evidence="1">Single-pass membrane protein</topology>
    </subcellularLocation>
</comment>
<keyword evidence="4" id="KW-0645">Protease</keyword>
<evidence type="ECO:0000259" key="12">
    <source>
        <dbReference type="Pfam" id="PF10502"/>
    </source>
</evidence>
<evidence type="ECO:0000256" key="7">
    <source>
        <dbReference type="ARBA" id="ARBA00022801"/>
    </source>
</evidence>
<dbReference type="GO" id="GO:0006465">
    <property type="term" value="P:signal peptide processing"/>
    <property type="evidence" value="ECO:0007669"/>
    <property type="project" value="InterPro"/>
</dbReference>
<keyword evidence="10" id="KW-0472">Membrane</keyword>
<dbReference type="CDD" id="cd06530">
    <property type="entry name" value="S26_SPase_I"/>
    <property type="match status" value="1"/>
</dbReference>
<dbReference type="Pfam" id="PF10502">
    <property type="entry name" value="Peptidase_S26"/>
    <property type="match status" value="2"/>
</dbReference>
<dbReference type="InterPro" id="IPR036286">
    <property type="entry name" value="LexA/Signal_pep-like_sf"/>
</dbReference>
<keyword evidence="5" id="KW-0812">Transmembrane</keyword>
<evidence type="ECO:0000256" key="2">
    <source>
        <dbReference type="ARBA" id="ARBA00007066"/>
    </source>
</evidence>
<organism evidence="13">
    <name type="scientific">Alexandrium catenella</name>
    <name type="common">Red tide dinoflagellate</name>
    <name type="synonym">Gonyaulax catenella</name>
    <dbReference type="NCBI Taxonomy" id="2925"/>
    <lineage>
        <taxon>Eukaryota</taxon>
        <taxon>Sar</taxon>
        <taxon>Alveolata</taxon>
        <taxon>Dinophyceae</taxon>
        <taxon>Gonyaulacales</taxon>
        <taxon>Pyrocystaceae</taxon>
        <taxon>Alexandrium</taxon>
    </lineage>
</organism>
<dbReference type="GO" id="GO:0042720">
    <property type="term" value="C:mitochondrial inner membrane peptidase complex"/>
    <property type="evidence" value="ECO:0007669"/>
    <property type="project" value="InterPro"/>
</dbReference>
<name>A0A7S1RMF7_ALECA</name>
<evidence type="ECO:0000256" key="3">
    <source>
        <dbReference type="ARBA" id="ARBA00013650"/>
    </source>
</evidence>
<dbReference type="PRINTS" id="PR00727">
    <property type="entry name" value="LEADERPTASE"/>
</dbReference>
<accession>A0A7S1RMF7</accession>
<feature type="active site" evidence="11">
    <location>
        <position position="36"/>
    </location>
</feature>
<dbReference type="GO" id="GO:0006627">
    <property type="term" value="P:protein processing involved in protein targeting to mitochondrion"/>
    <property type="evidence" value="ECO:0007669"/>
    <property type="project" value="InterPro"/>
</dbReference>
<dbReference type="EMBL" id="HBGE01078922">
    <property type="protein sequence ID" value="CAD9170412.1"/>
    <property type="molecule type" value="Transcribed_RNA"/>
</dbReference>
<keyword evidence="8" id="KW-1133">Transmembrane helix</keyword>
<evidence type="ECO:0000256" key="8">
    <source>
        <dbReference type="ARBA" id="ARBA00022989"/>
    </source>
</evidence>
<evidence type="ECO:0000256" key="4">
    <source>
        <dbReference type="ARBA" id="ARBA00022670"/>
    </source>
</evidence>
<dbReference type="Gene3D" id="2.10.109.10">
    <property type="entry name" value="Umud Fragment, subunit A"/>
    <property type="match status" value="1"/>
</dbReference>
<dbReference type="InterPro" id="IPR000223">
    <property type="entry name" value="Pept_S26A_signal_pept_1"/>
</dbReference>
<evidence type="ECO:0000256" key="9">
    <source>
        <dbReference type="ARBA" id="ARBA00023128"/>
    </source>
</evidence>
<proteinExistence type="inferred from homology"/>
<dbReference type="SUPFAM" id="SSF51306">
    <property type="entry name" value="LexA/Signal peptidase"/>
    <property type="match status" value="1"/>
</dbReference>
<reference evidence="13" key="1">
    <citation type="submission" date="2021-01" db="EMBL/GenBank/DDBJ databases">
        <authorList>
            <person name="Corre E."/>
            <person name="Pelletier E."/>
            <person name="Niang G."/>
            <person name="Scheremetjew M."/>
            <person name="Finn R."/>
            <person name="Kale V."/>
            <person name="Holt S."/>
            <person name="Cochrane G."/>
            <person name="Meng A."/>
            <person name="Brown T."/>
            <person name="Cohen L."/>
        </authorList>
    </citation>
    <scope>NUCLEOTIDE SEQUENCE</scope>
    <source>
        <strain evidence="13">OF101</strain>
    </source>
</reference>
<evidence type="ECO:0000256" key="10">
    <source>
        <dbReference type="ARBA" id="ARBA00023136"/>
    </source>
</evidence>
<gene>
    <name evidence="13" type="ORF">ACAT0790_LOCUS47181</name>
</gene>